<feature type="signal peptide" evidence="1">
    <location>
        <begin position="1"/>
        <end position="26"/>
    </location>
</feature>
<gene>
    <name evidence="2" type="ORF">OA50_03510</name>
</gene>
<dbReference type="RefSeq" id="WP_043144042.1">
    <property type="nucleotide sequence ID" value="NZ_JSUQ01000014.1"/>
</dbReference>
<evidence type="ECO:0000313" key="2">
    <source>
        <dbReference type="EMBL" id="KHQ51873.1"/>
    </source>
</evidence>
<dbReference type="STRING" id="561184.SAMN05216376_104318"/>
<dbReference type="Proteomes" id="UP000030960">
    <property type="component" value="Unassembled WGS sequence"/>
</dbReference>
<feature type="chain" id="PRO_5002084756" description="DUF1311 domain-containing protein" evidence="1">
    <location>
        <begin position="27"/>
        <end position="173"/>
    </location>
</feature>
<dbReference type="EMBL" id="JSUQ01000014">
    <property type="protein sequence ID" value="KHQ51873.1"/>
    <property type="molecule type" value="Genomic_DNA"/>
</dbReference>
<keyword evidence="3" id="KW-1185">Reference proteome</keyword>
<comment type="caution">
    <text evidence="2">The sequence shown here is derived from an EMBL/GenBank/DDBJ whole genome shotgun (WGS) entry which is preliminary data.</text>
</comment>
<evidence type="ECO:0000256" key="1">
    <source>
        <dbReference type="SAM" id="SignalP"/>
    </source>
</evidence>
<name>A0A0B3RYS1_9RHOB</name>
<accession>A0A0B3RYS1</accession>
<protein>
    <recommendedName>
        <fullName evidence="4">DUF1311 domain-containing protein</fullName>
    </recommendedName>
</protein>
<reference evidence="2 3" key="1">
    <citation type="submission" date="2014-10" db="EMBL/GenBank/DDBJ databases">
        <title>Genome sequence of Ponticoccus sp. strain UMTAT08 isolated from clonal culture of toxic dinoflagellate Alexandrium tamiyavanichii.</title>
        <authorList>
            <person name="Gan H.Y."/>
            <person name="Muhd D.-D."/>
            <person name="Mohd Noor M.E."/>
            <person name="Yeong Y.S."/>
            <person name="Usup G."/>
        </authorList>
    </citation>
    <scope>NUCLEOTIDE SEQUENCE [LARGE SCALE GENOMIC DNA]</scope>
    <source>
        <strain evidence="2 3">UMTAT08</strain>
    </source>
</reference>
<dbReference type="AlphaFoldDB" id="A0A0B3RYS1"/>
<proteinExistence type="predicted"/>
<organism evidence="2 3">
    <name type="scientific">Mameliella alba</name>
    <dbReference type="NCBI Taxonomy" id="561184"/>
    <lineage>
        <taxon>Bacteria</taxon>
        <taxon>Pseudomonadati</taxon>
        <taxon>Pseudomonadota</taxon>
        <taxon>Alphaproteobacteria</taxon>
        <taxon>Rhodobacterales</taxon>
        <taxon>Roseobacteraceae</taxon>
        <taxon>Mameliella</taxon>
    </lineage>
</organism>
<evidence type="ECO:0000313" key="3">
    <source>
        <dbReference type="Proteomes" id="UP000030960"/>
    </source>
</evidence>
<dbReference type="OrthoDB" id="7866682at2"/>
<keyword evidence="1" id="KW-0732">Signal</keyword>
<evidence type="ECO:0008006" key="4">
    <source>
        <dbReference type="Google" id="ProtNLM"/>
    </source>
</evidence>
<sequence length="173" mass="18750">MTTRPAAQRMAPLTLAALLLAAPLQAEPRLDLDDLRSCVETAVDLGKAPTACVDIAHAPCLEISTETPAVAGLCFTETRQEWSEAIAARMADLGKKAPERIAALAGIEVKYDLLSSLVQCDRMEELALLRELPAEEIQLQKARCTATASGLAYIRLLWRLPDPDTPLAKETDQ</sequence>